<gene>
    <name evidence="2" type="ORF">DRF67_01615</name>
</gene>
<keyword evidence="3" id="KW-1185">Reference proteome</keyword>
<proteinExistence type="predicted"/>
<organism evidence="2 3">
    <name type="scientific">Chryseobacterium pennipullorum</name>
    <dbReference type="NCBI Taxonomy" id="2258963"/>
    <lineage>
        <taxon>Bacteria</taxon>
        <taxon>Pseudomonadati</taxon>
        <taxon>Bacteroidota</taxon>
        <taxon>Flavobacteriia</taxon>
        <taxon>Flavobacteriales</taxon>
        <taxon>Weeksellaceae</taxon>
        <taxon>Chryseobacterium group</taxon>
        <taxon>Chryseobacterium</taxon>
    </lineage>
</organism>
<dbReference type="PROSITE" id="PS50943">
    <property type="entry name" value="HTH_CROC1"/>
    <property type="match status" value="1"/>
</dbReference>
<reference evidence="2 3" key="1">
    <citation type="submission" date="2018-06" db="EMBL/GenBank/DDBJ databases">
        <title>Novel Chryseobacterium species.</title>
        <authorList>
            <person name="Newman J."/>
            <person name="Hugo C."/>
            <person name="Oosthuizen L."/>
            <person name="Charimba G."/>
        </authorList>
    </citation>
    <scope>NUCLEOTIDE SEQUENCE [LARGE SCALE GENOMIC DNA]</scope>
    <source>
        <strain evidence="2 3">7_F195</strain>
    </source>
</reference>
<evidence type="ECO:0000259" key="1">
    <source>
        <dbReference type="PROSITE" id="PS50943"/>
    </source>
</evidence>
<dbReference type="InterPro" id="IPR001387">
    <property type="entry name" value="Cro/C1-type_HTH"/>
</dbReference>
<comment type="caution">
    <text evidence="2">The sequence shown here is derived from an EMBL/GenBank/DDBJ whole genome shotgun (WGS) entry which is preliminary data.</text>
</comment>
<dbReference type="AlphaFoldDB" id="A0A3D9BAL9"/>
<name>A0A3D9BAL9_9FLAO</name>
<protein>
    <submittedName>
        <fullName evidence="2">Transcriptional regulator</fullName>
    </submittedName>
</protein>
<accession>A0A3D9BAL9</accession>
<dbReference type="SMART" id="SM00530">
    <property type="entry name" value="HTH_XRE"/>
    <property type="match status" value="1"/>
</dbReference>
<feature type="domain" description="HTH cro/C1-type" evidence="1">
    <location>
        <begin position="64"/>
        <end position="118"/>
    </location>
</feature>
<dbReference type="OrthoDB" id="672239at2"/>
<dbReference type="InterPro" id="IPR010982">
    <property type="entry name" value="Lambda_DNA-bd_dom_sf"/>
</dbReference>
<dbReference type="Gene3D" id="1.10.260.40">
    <property type="entry name" value="lambda repressor-like DNA-binding domains"/>
    <property type="match status" value="1"/>
</dbReference>
<dbReference type="SUPFAM" id="SSF47413">
    <property type="entry name" value="lambda repressor-like DNA-binding domains"/>
    <property type="match status" value="1"/>
</dbReference>
<dbReference type="RefSeq" id="WP_115926078.1">
    <property type="nucleotide sequence ID" value="NZ_QNVV01000001.1"/>
</dbReference>
<dbReference type="CDD" id="cd00093">
    <property type="entry name" value="HTH_XRE"/>
    <property type="match status" value="1"/>
</dbReference>
<evidence type="ECO:0000313" key="3">
    <source>
        <dbReference type="Proteomes" id="UP000256257"/>
    </source>
</evidence>
<evidence type="ECO:0000313" key="2">
    <source>
        <dbReference type="EMBL" id="REC50252.1"/>
    </source>
</evidence>
<dbReference type="EMBL" id="QNVV01000001">
    <property type="protein sequence ID" value="REC50252.1"/>
    <property type="molecule type" value="Genomic_DNA"/>
</dbReference>
<dbReference type="GO" id="GO:0003677">
    <property type="term" value="F:DNA binding"/>
    <property type="evidence" value="ECO:0007669"/>
    <property type="project" value="InterPro"/>
</dbReference>
<dbReference type="Proteomes" id="UP000256257">
    <property type="component" value="Unassembled WGS sequence"/>
</dbReference>
<sequence length="151" mass="18307">MKVKETNFDQKKDLIKDYIKAESLKQSKERILRNDLLSIQYKIEHYIESDVAEPEKLLKALDFIKMYLKVLNITKKDLAKHFDMHDSNLHKYLSGERKLSVQLVMKLSKFTHTDPEYWFRIQIKNELLELKKESEKIKDYAKYDYRYLVEN</sequence>
<dbReference type="Pfam" id="PF01381">
    <property type="entry name" value="HTH_3"/>
    <property type="match status" value="1"/>
</dbReference>